<feature type="transmembrane region" description="Helical" evidence="1">
    <location>
        <begin position="6"/>
        <end position="25"/>
    </location>
</feature>
<evidence type="ECO:0008006" key="4">
    <source>
        <dbReference type="Google" id="ProtNLM"/>
    </source>
</evidence>
<feature type="transmembrane region" description="Helical" evidence="1">
    <location>
        <begin position="180"/>
        <end position="201"/>
    </location>
</feature>
<gene>
    <name evidence="2" type="ORF">GCM10010994_26510</name>
</gene>
<dbReference type="Pfam" id="PF14023">
    <property type="entry name" value="Bestrophin-like"/>
    <property type="match status" value="1"/>
</dbReference>
<feature type="transmembrane region" description="Helical" evidence="1">
    <location>
        <begin position="45"/>
        <end position="65"/>
    </location>
</feature>
<proteinExistence type="predicted"/>
<name>A0A916UAK1_9HYPH</name>
<dbReference type="EMBL" id="BMGG01000004">
    <property type="protein sequence ID" value="GGC66629.1"/>
    <property type="molecule type" value="Genomic_DNA"/>
</dbReference>
<dbReference type="AlphaFoldDB" id="A0A916UAK1"/>
<keyword evidence="1" id="KW-0472">Membrane</keyword>
<keyword evidence="1" id="KW-0812">Transmembrane</keyword>
<dbReference type="InterPro" id="IPR025333">
    <property type="entry name" value="DUF4239"/>
</dbReference>
<protein>
    <recommendedName>
        <fullName evidence="4">DUF4239 domain-containing protein</fullName>
    </recommendedName>
</protein>
<keyword evidence="3" id="KW-1185">Reference proteome</keyword>
<reference evidence="2" key="2">
    <citation type="submission" date="2020-09" db="EMBL/GenBank/DDBJ databases">
        <authorList>
            <person name="Sun Q."/>
            <person name="Zhou Y."/>
        </authorList>
    </citation>
    <scope>NUCLEOTIDE SEQUENCE</scope>
    <source>
        <strain evidence="2">CGMCC 1.12919</strain>
    </source>
</reference>
<keyword evidence="1" id="KW-1133">Transmembrane helix</keyword>
<comment type="caution">
    <text evidence="2">The sequence shown here is derived from an EMBL/GenBank/DDBJ whole genome shotgun (WGS) entry which is preliminary data.</text>
</comment>
<evidence type="ECO:0000313" key="3">
    <source>
        <dbReference type="Proteomes" id="UP000637002"/>
    </source>
</evidence>
<sequence length="261" mass="28490">MVDLAFVIGLFVFAAVFGGAMLAIIYGKRLRPHHRSADTRDVVKLAVGMVAAMTSLMLGLLVSSVKGSFDETNQNIRQFSTYIVMLDSAFRRFGPEADAARGELIAYTRQSLDDTWPDDPARIRIDDPRSYALLGQVARDIRAMAPMDERQQSIKSSAIDLYRHLVEMRWRVVVGNSSTATPIVIVVLTIWITLTFASFGLFSPRNGLTVATMFVCSLSVAGAMALILDMGEPFGGICSISPEPVKNALAHQLAPLARPPT</sequence>
<evidence type="ECO:0000256" key="1">
    <source>
        <dbReference type="SAM" id="Phobius"/>
    </source>
</evidence>
<feature type="transmembrane region" description="Helical" evidence="1">
    <location>
        <begin position="208"/>
        <end position="228"/>
    </location>
</feature>
<organism evidence="2 3">
    <name type="scientific">Chelatococcus reniformis</name>
    <dbReference type="NCBI Taxonomy" id="1494448"/>
    <lineage>
        <taxon>Bacteria</taxon>
        <taxon>Pseudomonadati</taxon>
        <taxon>Pseudomonadota</taxon>
        <taxon>Alphaproteobacteria</taxon>
        <taxon>Hyphomicrobiales</taxon>
        <taxon>Chelatococcaceae</taxon>
        <taxon>Chelatococcus</taxon>
    </lineage>
</organism>
<accession>A0A916UAK1</accession>
<dbReference type="Proteomes" id="UP000637002">
    <property type="component" value="Unassembled WGS sequence"/>
</dbReference>
<reference evidence="2" key="1">
    <citation type="journal article" date="2014" name="Int. J. Syst. Evol. Microbiol.">
        <title>Complete genome sequence of Corynebacterium casei LMG S-19264T (=DSM 44701T), isolated from a smear-ripened cheese.</title>
        <authorList>
            <consortium name="US DOE Joint Genome Institute (JGI-PGF)"/>
            <person name="Walter F."/>
            <person name="Albersmeier A."/>
            <person name="Kalinowski J."/>
            <person name="Ruckert C."/>
        </authorList>
    </citation>
    <scope>NUCLEOTIDE SEQUENCE</scope>
    <source>
        <strain evidence="2">CGMCC 1.12919</strain>
    </source>
</reference>
<dbReference type="RefSeq" id="WP_188609631.1">
    <property type="nucleotide sequence ID" value="NZ_BMGG01000004.1"/>
</dbReference>
<evidence type="ECO:0000313" key="2">
    <source>
        <dbReference type="EMBL" id="GGC66629.1"/>
    </source>
</evidence>